<organism evidence="2">
    <name type="scientific">Ustilago esculenta</name>
    <dbReference type="NCBI Taxonomy" id="185366"/>
    <lineage>
        <taxon>Eukaryota</taxon>
        <taxon>Fungi</taxon>
        <taxon>Dikarya</taxon>
        <taxon>Basidiomycota</taxon>
        <taxon>Ustilaginomycotina</taxon>
        <taxon>Ustilaginomycetes</taxon>
        <taxon>Ustilaginales</taxon>
        <taxon>Ustilaginaceae</taxon>
        <taxon>Ustilago</taxon>
    </lineage>
</organism>
<protein>
    <submittedName>
        <fullName evidence="2">C6 transcription factor</fullName>
    </submittedName>
</protein>
<accession>A0A481SHF3</accession>
<dbReference type="EMBL" id="MK125513">
    <property type="protein sequence ID" value="QBH67550.1"/>
    <property type="molecule type" value="Genomic_DNA"/>
</dbReference>
<evidence type="ECO:0000313" key="2">
    <source>
        <dbReference type="EMBL" id="QBH67550.1"/>
    </source>
</evidence>
<reference evidence="2" key="1">
    <citation type="submission" date="2018-11" db="EMBL/GenBank/DDBJ databases">
        <title>The smut fungus Ustilago esculenta has a bipolar mating type system with three idiomorphs larger than 500 kb.</title>
        <authorList>
            <person name="Liang S.-W."/>
            <person name="Huang Y.-H."/>
            <person name="Chiu J.-Y."/>
            <person name="Tseng H.-W."/>
            <person name="Haung J.-H."/>
            <person name="Shen W.-C."/>
        </authorList>
    </citation>
    <scope>NUCLEOTIDE SEQUENCE</scope>
    <source>
        <strain evidence="2">UE_mtsf</strain>
    </source>
</reference>
<dbReference type="AlphaFoldDB" id="A0A481SHF3"/>
<feature type="compositionally biased region" description="Low complexity" evidence="1">
    <location>
        <begin position="419"/>
        <end position="431"/>
    </location>
</feature>
<sequence>MPAHLLAPQCRNHLPIQLQSREPLTQTPEISSSLSLLYGLASYHSLRTVTLASSDLQPRLEFLPLKKVVTMSSVQPQHGWLGETFNYTHDSAQLPYRDVYGASQSYVQTQSRTNSRPRVNMACKHCRQRVAMDLVADAFTPLSTGVDLVREQKSSLRRWKTKVTAEENAVLRDKKRQSKLRKNAEQEAARTNFHQHDTFPAYHPYRSAIVASRNTFGSDDSVGLQPPPLPHVGGSTSSLVPPYLYDGKYSSTGTVGVGLFDVGAGLNGSRRPSIKGLLAGHTVSSGVACAPKQSLEGYTRSSEPQSRYDAVIDSLSDPNFSTSLNIITAPTTTTTAFATLTFPDANSFRPDETDIGVRYAQRYIGAAAFIPQSEYEVASPIYPECFDRERSSISTISGSPSVASPSYIASLPALECRPSSSVSGASASPTSIHPETTPQHYDASHWPGHQPIHSSGYAQNPLSYHRAYEQARVENPYHEHTFPSSGGDSSSASVDPWTKHVPMGAATHLAVGNKAWDSVVSLYSTTN</sequence>
<name>A0A481SHF3_9BASI</name>
<feature type="region of interest" description="Disordered" evidence="1">
    <location>
        <begin position="419"/>
        <end position="452"/>
    </location>
</feature>
<gene>
    <name evidence="2" type="ORF">UEMT_2016</name>
</gene>
<evidence type="ECO:0000256" key="1">
    <source>
        <dbReference type="SAM" id="MobiDB-lite"/>
    </source>
</evidence>
<proteinExistence type="predicted"/>